<protein>
    <submittedName>
        <fullName evidence="2">Uncharacterized protein</fullName>
    </submittedName>
</protein>
<keyword evidence="1" id="KW-0472">Membrane</keyword>
<evidence type="ECO:0000313" key="3">
    <source>
        <dbReference type="Proteomes" id="UP000075243"/>
    </source>
</evidence>
<dbReference type="AlphaFoldDB" id="A0A151RCE8"/>
<dbReference type="Proteomes" id="UP000075243">
    <property type="component" value="Unassembled WGS sequence"/>
</dbReference>
<keyword evidence="1" id="KW-1133">Transmembrane helix</keyword>
<organism evidence="2 3">
    <name type="scientific">Cajanus cajan</name>
    <name type="common">Pigeon pea</name>
    <name type="synonym">Cajanus indicus</name>
    <dbReference type="NCBI Taxonomy" id="3821"/>
    <lineage>
        <taxon>Eukaryota</taxon>
        <taxon>Viridiplantae</taxon>
        <taxon>Streptophyta</taxon>
        <taxon>Embryophyta</taxon>
        <taxon>Tracheophyta</taxon>
        <taxon>Spermatophyta</taxon>
        <taxon>Magnoliopsida</taxon>
        <taxon>eudicotyledons</taxon>
        <taxon>Gunneridae</taxon>
        <taxon>Pentapetalae</taxon>
        <taxon>rosids</taxon>
        <taxon>fabids</taxon>
        <taxon>Fabales</taxon>
        <taxon>Fabaceae</taxon>
        <taxon>Papilionoideae</taxon>
        <taxon>50 kb inversion clade</taxon>
        <taxon>NPAAA clade</taxon>
        <taxon>indigoferoid/millettioid clade</taxon>
        <taxon>Phaseoleae</taxon>
        <taxon>Cajanus</taxon>
    </lineage>
</organism>
<proteinExistence type="predicted"/>
<dbReference type="Gramene" id="C.cajan_38940.t">
    <property type="protein sequence ID" value="C.cajan_38940.t.cds1"/>
    <property type="gene ID" value="C.cajan_38940"/>
</dbReference>
<gene>
    <name evidence="2" type="ORF">KK1_038462</name>
</gene>
<sequence length="51" mass="5548">MGIASSSNIPQHSTQLGGMSTQISSLDGAVRLLFIFNYKIVISFICNFLLN</sequence>
<evidence type="ECO:0000313" key="2">
    <source>
        <dbReference type="EMBL" id="KYP40206.1"/>
    </source>
</evidence>
<evidence type="ECO:0000256" key="1">
    <source>
        <dbReference type="SAM" id="Phobius"/>
    </source>
</evidence>
<dbReference type="EMBL" id="KQ483851">
    <property type="protein sequence ID" value="KYP40206.1"/>
    <property type="molecule type" value="Genomic_DNA"/>
</dbReference>
<keyword evidence="3" id="KW-1185">Reference proteome</keyword>
<reference evidence="2" key="1">
    <citation type="journal article" date="2012" name="Nat. Biotechnol.">
        <title>Draft genome sequence of pigeonpea (Cajanus cajan), an orphan legume crop of resource-poor farmers.</title>
        <authorList>
            <person name="Varshney R.K."/>
            <person name="Chen W."/>
            <person name="Li Y."/>
            <person name="Bharti A.K."/>
            <person name="Saxena R.K."/>
            <person name="Schlueter J.A."/>
            <person name="Donoghue M.T."/>
            <person name="Azam S."/>
            <person name="Fan G."/>
            <person name="Whaley A.M."/>
            <person name="Farmer A.D."/>
            <person name="Sheridan J."/>
            <person name="Iwata A."/>
            <person name="Tuteja R."/>
            <person name="Penmetsa R.V."/>
            <person name="Wu W."/>
            <person name="Upadhyaya H.D."/>
            <person name="Yang S.P."/>
            <person name="Shah T."/>
            <person name="Saxena K.B."/>
            <person name="Michael T."/>
            <person name="McCombie W.R."/>
            <person name="Yang B."/>
            <person name="Zhang G."/>
            <person name="Yang H."/>
            <person name="Wang J."/>
            <person name="Spillane C."/>
            <person name="Cook D.R."/>
            <person name="May G.D."/>
            <person name="Xu X."/>
            <person name="Jackson S.A."/>
        </authorList>
    </citation>
    <scope>NUCLEOTIDE SEQUENCE [LARGE SCALE GENOMIC DNA]</scope>
</reference>
<feature type="transmembrane region" description="Helical" evidence="1">
    <location>
        <begin position="29"/>
        <end position="50"/>
    </location>
</feature>
<keyword evidence="1" id="KW-0812">Transmembrane</keyword>
<name>A0A151RCE8_CAJCA</name>
<accession>A0A151RCE8</accession>